<dbReference type="InParanoid" id="A0A3N4LPS8"/>
<evidence type="ECO:0000313" key="3">
    <source>
        <dbReference type="Proteomes" id="UP000267821"/>
    </source>
</evidence>
<feature type="region of interest" description="Disordered" evidence="1">
    <location>
        <begin position="1"/>
        <end position="35"/>
    </location>
</feature>
<dbReference type="EMBL" id="ML121546">
    <property type="protein sequence ID" value="RPB23529.1"/>
    <property type="molecule type" value="Genomic_DNA"/>
</dbReference>
<protein>
    <submittedName>
        <fullName evidence="2">Uncharacterized protein</fullName>
    </submittedName>
</protein>
<evidence type="ECO:0000313" key="2">
    <source>
        <dbReference type="EMBL" id="RPB23529.1"/>
    </source>
</evidence>
<accession>A0A3N4LPS8</accession>
<feature type="compositionally biased region" description="Low complexity" evidence="1">
    <location>
        <begin position="16"/>
        <end position="26"/>
    </location>
</feature>
<dbReference type="AlphaFoldDB" id="A0A3N4LPS8"/>
<keyword evidence="3" id="KW-1185">Reference proteome</keyword>
<name>A0A3N4LPS8_9PEZI</name>
<organism evidence="2 3">
    <name type="scientific">Terfezia boudieri ATCC MYA-4762</name>
    <dbReference type="NCBI Taxonomy" id="1051890"/>
    <lineage>
        <taxon>Eukaryota</taxon>
        <taxon>Fungi</taxon>
        <taxon>Dikarya</taxon>
        <taxon>Ascomycota</taxon>
        <taxon>Pezizomycotina</taxon>
        <taxon>Pezizomycetes</taxon>
        <taxon>Pezizales</taxon>
        <taxon>Pezizaceae</taxon>
        <taxon>Terfezia</taxon>
    </lineage>
</organism>
<gene>
    <name evidence="2" type="ORF">L211DRAFT_849791</name>
</gene>
<sequence length="296" mass="33402">MEAEVTIAMKGKGKKASTSSTGTNAKPIELSKDTTLPSGLSQELTPLAHGKPGRIQCTHLRKKGYWKQGSRNTADIENISRPMSIQVLMIGCPTILARGDSWKRSFLGRFNAKREHLAPEKPICTTHISFTFSYPSERVVTIYHPANVGYENIIRAVARVRREIYNNYVQYSNESLVSILQKTIELIAPELQGTRGEKAWDRAASICRDLNLTKAAWLPKWLVKGKGDGYEGKKYSLRFSVTTTSLRAIKSPLPIPYNKGKIYLYQRSDDKGFYINELKYMVTEPHPLHSPEPIQM</sequence>
<reference evidence="2 3" key="1">
    <citation type="journal article" date="2018" name="Nat. Ecol. Evol.">
        <title>Pezizomycetes genomes reveal the molecular basis of ectomycorrhizal truffle lifestyle.</title>
        <authorList>
            <person name="Murat C."/>
            <person name="Payen T."/>
            <person name="Noel B."/>
            <person name="Kuo A."/>
            <person name="Morin E."/>
            <person name="Chen J."/>
            <person name="Kohler A."/>
            <person name="Krizsan K."/>
            <person name="Balestrini R."/>
            <person name="Da Silva C."/>
            <person name="Montanini B."/>
            <person name="Hainaut M."/>
            <person name="Levati E."/>
            <person name="Barry K.W."/>
            <person name="Belfiori B."/>
            <person name="Cichocki N."/>
            <person name="Clum A."/>
            <person name="Dockter R.B."/>
            <person name="Fauchery L."/>
            <person name="Guy J."/>
            <person name="Iotti M."/>
            <person name="Le Tacon F."/>
            <person name="Lindquist E.A."/>
            <person name="Lipzen A."/>
            <person name="Malagnac F."/>
            <person name="Mello A."/>
            <person name="Molinier V."/>
            <person name="Miyauchi S."/>
            <person name="Poulain J."/>
            <person name="Riccioni C."/>
            <person name="Rubini A."/>
            <person name="Sitrit Y."/>
            <person name="Splivallo R."/>
            <person name="Traeger S."/>
            <person name="Wang M."/>
            <person name="Zifcakova L."/>
            <person name="Wipf D."/>
            <person name="Zambonelli A."/>
            <person name="Paolocci F."/>
            <person name="Nowrousian M."/>
            <person name="Ottonello S."/>
            <person name="Baldrian P."/>
            <person name="Spatafora J.W."/>
            <person name="Henrissat B."/>
            <person name="Nagy L.G."/>
            <person name="Aury J.M."/>
            <person name="Wincker P."/>
            <person name="Grigoriev I.V."/>
            <person name="Bonfante P."/>
            <person name="Martin F.M."/>
        </authorList>
    </citation>
    <scope>NUCLEOTIDE SEQUENCE [LARGE SCALE GENOMIC DNA]</scope>
    <source>
        <strain evidence="2 3">ATCC MYA-4762</strain>
    </source>
</reference>
<evidence type="ECO:0000256" key="1">
    <source>
        <dbReference type="SAM" id="MobiDB-lite"/>
    </source>
</evidence>
<proteinExistence type="predicted"/>
<dbReference type="Proteomes" id="UP000267821">
    <property type="component" value="Unassembled WGS sequence"/>
</dbReference>